<proteinExistence type="predicted"/>
<protein>
    <submittedName>
        <fullName evidence="1">Uncharacterized protein</fullName>
    </submittedName>
</protein>
<accession>A0A2T0M515</accession>
<sequence>MRHHDHVLDHYRALFRRYPWLADSACWTVVQPFDDELTPDDLLWRLNGGRDPEERTLDHPMETALDEDLTMLYVFEGDGGYGFLECQYGRPLSGELLRTLSEDARVWTTSWSVNGASTMCCAGGGKIQAQIWNHVLGDRIDEEGAPDVLADFRAMLDDLDPEDFDGRRATALAFIEAATGVGIEIDRLDGEQTTVIVLDDPVN</sequence>
<dbReference type="AlphaFoldDB" id="A0A2T0M515"/>
<keyword evidence="2" id="KW-1185">Reference proteome</keyword>
<reference evidence="1 2" key="1">
    <citation type="submission" date="2018-03" db="EMBL/GenBank/DDBJ databases">
        <title>Genomic Encyclopedia of Type Strains, Phase III (KMG-III): the genomes of soil and plant-associated and newly described type strains.</title>
        <authorList>
            <person name="Whitman W."/>
        </authorList>
    </citation>
    <scope>NUCLEOTIDE SEQUENCE [LARGE SCALE GENOMIC DNA]</scope>
    <source>
        <strain evidence="1 2">CGMCC 4.7104</strain>
    </source>
</reference>
<evidence type="ECO:0000313" key="2">
    <source>
        <dbReference type="Proteomes" id="UP000238312"/>
    </source>
</evidence>
<name>A0A2T0M515_9ACTN</name>
<dbReference type="Proteomes" id="UP000238312">
    <property type="component" value="Unassembled WGS sequence"/>
</dbReference>
<evidence type="ECO:0000313" key="1">
    <source>
        <dbReference type="EMBL" id="PRX52308.1"/>
    </source>
</evidence>
<organism evidence="1 2">
    <name type="scientific">Nonomuraea fuscirosea</name>
    <dbReference type="NCBI Taxonomy" id="1291556"/>
    <lineage>
        <taxon>Bacteria</taxon>
        <taxon>Bacillati</taxon>
        <taxon>Actinomycetota</taxon>
        <taxon>Actinomycetes</taxon>
        <taxon>Streptosporangiales</taxon>
        <taxon>Streptosporangiaceae</taxon>
        <taxon>Nonomuraea</taxon>
    </lineage>
</organism>
<comment type="caution">
    <text evidence="1">The sequence shown here is derived from an EMBL/GenBank/DDBJ whole genome shotgun (WGS) entry which is preliminary data.</text>
</comment>
<gene>
    <name evidence="1" type="ORF">B0I32_13258</name>
</gene>
<dbReference type="EMBL" id="PVNG01000032">
    <property type="protein sequence ID" value="PRX52308.1"/>
    <property type="molecule type" value="Genomic_DNA"/>
</dbReference>